<dbReference type="InterPro" id="IPR004449">
    <property type="entry name" value="SixA"/>
</dbReference>
<dbReference type="SMR" id="G4A5X9"/>
<protein>
    <submittedName>
        <fullName evidence="2">Phosphohistidine phosphatase SixA</fullName>
    </submittedName>
</protein>
<dbReference type="GO" id="GO:0005737">
    <property type="term" value="C:cytoplasm"/>
    <property type="evidence" value="ECO:0007669"/>
    <property type="project" value="InterPro"/>
</dbReference>
<dbReference type="Gene3D" id="3.40.50.1240">
    <property type="entry name" value="Phosphoglycerate mutase-like"/>
    <property type="match status" value="1"/>
</dbReference>
<accession>G4A5X9</accession>
<dbReference type="PANTHER" id="PTHR20935:SF1">
    <property type="entry name" value="SLL1549 PROTEIN"/>
    <property type="match status" value="1"/>
</dbReference>
<dbReference type="SUPFAM" id="SSF53254">
    <property type="entry name" value="Phosphoglycerate mutase-like"/>
    <property type="match status" value="1"/>
</dbReference>
<dbReference type="InterPro" id="IPR051021">
    <property type="entry name" value="Mito_Ser/Thr_phosphatase"/>
</dbReference>
<comment type="caution">
    <text evidence="2">The sequence shown here is derived from an EMBL/GenBank/DDBJ whole genome shotgun (WGS) entry which is preliminary data.</text>
</comment>
<dbReference type="Proteomes" id="UP000005508">
    <property type="component" value="Unassembled WGS sequence"/>
</dbReference>
<dbReference type="GO" id="GO:0101006">
    <property type="term" value="F:protein histidine phosphatase activity"/>
    <property type="evidence" value="ECO:0007669"/>
    <property type="project" value="InterPro"/>
</dbReference>
<keyword evidence="1" id="KW-0378">Hydrolase</keyword>
<gene>
    <name evidence="2" type="ORF">SC1083_0217</name>
</gene>
<reference evidence="2 3" key="1">
    <citation type="submission" date="2010-10" db="EMBL/GenBank/DDBJ databases">
        <authorList>
            <person name="Chen C."/>
            <person name="Kittichotirat W."/>
            <person name="Asikainen S."/>
            <person name="Bumgarner R."/>
        </authorList>
    </citation>
    <scope>NUCLEOTIDE SEQUENCE [LARGE SCALE GENOMIC DNA]</scope>
    <source>
        <strain evidence="2 3">SC1083</strain>
    </source>
</reference>
<dbReference type="PANTHER" id="PTHR20935">
    <property type="entry name" value="PHOSPHOGLYCERATE MUTASE-RELATED"/>
    <property type="match status" value="1"/>
</dbReference>
<evidence type="ECO:0000313" key="3">
    <source>
        <dbReference type="Proteomes" id="UP000005508"/>
    </source>
</evidence>
<dbReference type="SMART" id="SM00855">
    <property type="entry name" value="PGAM"/>
    <property type="match status" value="1"/>
</dbReference>
<proteinExistence type="predicted"/>
<dbReference type="CDD" id="cd07067">
    <property type="entry name" value="HP_PGM_like"/>
    <property type="match status" value="1"/>
</dbReference>
<organism evidence="2 3">
    <name type="scientific">Aggregatibacter actinomycetemcomitans serotype e str. SC1083</name>
    <dbReference type="NCBI Taxonomy" id="907488"/>
    <lineage>
        <taxon>Bacteria</taxon>
        <taxon>Pseudomonadati</taxon>
        <taxon>Pseudomonadota</taxon>
        <taxon>Gammaproteobacteria</taxon>
        <taxon>Pasteurellales</taxon>
        <taxon>Pasteurellaceae</taxon>
        <taxon>Aggregatibacter</taxon>
    </lineage>
</organism>
<dbReference type="InterPro" id="IPR029033">
    <property type="entry name" value="His_PPase_superfam"/>
</dbReference>
<dbReference type="PATRIC" id="fig|907488.3.peg.212"/>
<dbReference type="AlphaFoldDB" id="G4A5X9"/>
<dbReference type="NCBIfam" id="TIGR00249">
    <property type="entry name" value="sixA"/>
    <property type="match status" value="1"/>
</dbReference>
<dbReference type="Pfam" id="PF00300">
    <property type="entry name" value="His_Phos_1"/>
    <property type="match status" value="1"/>
</dbReference>
<dbReference type="EMBL" id="AEJM01000003">
    <property type="protein sequence ID" value="EGY35214.1"/>
    <property type="molecule type" value="Genomic_DNA"/>
</dbReference>
<evidence type="ECO:0000313" key="2">
    <source>
        <dbReference type="EMBL" id="EGY35214.1"/>
    </source>
</evidence>
<sequence>MVMRLFVMRHGEAELMVNSDKERRLNARGKEQSTLQGTWLKSTALDLDKVLVSPYARALETFNQINEVYEQKLTEKLEIWDGITPYGDSGVVSDYLSVLAEDGVENVLIISHLPLVGDIVKEMCGRNPASFYPATVAEIYLDGKRAEVIGIKYLGKF</sequence>
<name>G4A5X9_AGGAC</name>
<evidence type="ECO:0000256" key="1">
    <source>
        <dbReference type="ARBA" id="ARBA00022801"/>
    </source>
</evidence>
<dbReference type="InterPro" id="IPR013078">
    <property type="entry name" value="His_Pase_superF_clade-1"/>
</dbReference>